<dbReference type="InterPro" id="IPR036770">
    <property type="entry name" value="Ankyrin_rpt-contain_sf"/>
</dbReference>
<dbReference type="GO" id="GO:0008608">
    <property type="term" value="P:attachment of spindle microtubules to kinetochore"/>
    <property type="evidence" value="ECO:0007669"/>
    <property type="project" value="InterPro"/>
</dbReference>
<accession>A0A8C2WVW8</accession>
<dbReference type="GO" id="GO:0051306">
    <property type="term" value="P:mitotic sister chromatid separation"/>
    <property type="evidence" value="ECO:0007669"/>
    <property type="project" value="InterPro"/>
</dbReference>
<dbReference type="PANTHER" id="PTHR23060:SF3">
    <property type="entry name" value="TESTIS EXPRESSED 14, INTERCELLULAR BRIDGE FORMING FACTOR"/>
    <property type="match status" value="1"/>
</dbReference>
<reference evidence="2" key="2">
    <citation type="submission" date="2025-09" db="UniProtKB">
        <authorList>
            <consortium name="Ensembl"/>
        </authorList>
    </citation>
    <scope>IDENTIFICATION</scope>
</reference>
<dbReference type="GO" id="GO:0000776">
    <property type="term" value="C:kinetochore"/>
    <property type="evidence" value="ECO:0007669"/>
    <property type="project" value="TreeGrafter"/>
</dbReference>
<evidence type="ECO:0008006" key="4">
    <source>
        <dbReference type="Google" id="ProtNLM"/>
    </source>
</evidence>
<dbReference type="InterPro" id="IPR039339">
    <property type="entry name" value="Tex14"/>
</dbReference>
<dbReference type="AlphaFoldDB" id="A0A8C2WVW8"/>
<feature type="repeat" description="ANK" evidence="1">
    <location>
        <begin position="35"/>
        <end position="67"/>
    </location>
</feature>
<dbReference type="Ensembl" id="ENSCLMT00005008868.1">
    <property type="protein sequence ID" value="ENSCLMP00005008146.1"/>
    <property type="gene ID" value="ENSCLMG00005004653.1"/>
</dbReference>
<keyword evidence="3" id="KW-1185">Reference proteome</keyword>
<dbReference type="SUPFAM" id="SSF48403">
    <property type="entry name" value="Ankyrin repeat"/>
    <property type="match status" value="1"/>
</dbReference>
<dbReference type="Gene3D" id="1.25.40.20">
    <property type="entry name" value="Ankyrin repeat-containing domain"/>
    <property type="match status" value="1"/>
</dbReference>
<dbReference type="GO" id="GO:0043063">
    <property type="term" value="P:intercellular bridge organization"/>
    <property type="evidence" value="ECO:0007669"/>
    <property type="project" value="InterPro"/>
</dbReference>
<organism evidence="2 3">
    <name type="scientific">Cyclopterus lumpus</name>
    <name type="common">Lumpsucker</name>
    <dbReference type="NCBI Taxonomy" id="8103"/>
    <lineage>
        <taxon>Eukaryota</taxon>
        <taxon>Metazoa</taxon>
        <taxon>Chordata</taxon>
        <taxon>Craniata</taxon>
        <taxon>Vertebrata</taxon>
        <taxon>Euteleostomi</taxon>
        <taxon>Actinopterygii</taxon>
        <taxon>Neopterygii</taxon>
        <taxon>Teleostei</taxon>
        <taxon>Neoteleostei</taxon>
        <taxon>Acanthomorphata</taxon>
        <taxon>Eupercaria</taxon>
        <taxon>Perciformes</taxon>
        <taxon>Cottioidei</taxon>
        <taxon>Cottales</taxon>
        <taxon>Cyclopteridae</taxon>
        <taxon>Cyclopterus</taxon>
    </lineage>
</organism>
<dbReference type="GO" id="GO:0007140">
    <property type="term" value="P:male meiotic nuclear division"/>
    <property type="evidence" value="ECO:0007669"/>
    <property type="project" value="InterPro"/>
</dbReference>
<evidence type="ECO:0000313" key="2">
    <source>
        <dbReference type="Ensembl" id="ENSCLMP00005008146.1"/>
    </source>
</evidence>
<dbReference type="Proteomes" id="UP000694565">
    <property type="component" value="Unplaced"/>
</dbReference>
<dbReference type="GO" id="GO:0007094">
    <property type="term" value="P:mitotic spindle assembly checkpoint signaling"/>
    <property type="evidence" value="ECO:0007669"/>
    <property type="project" value="InterPro"/>
</dbReference>
<dbReference type="PANTHER" id="PTHR23060">
    <property type="entry name" value="TESTIS EXPRESSED GENE 14"/>
    <property type="match status" value="1"/>
</dbReference>
<name>A0A8C2WVW8_CYCLU</name>
<dbReference type="PROSITE" id="PS50088">
    <property type="entry name" value="ANK_REPEAT"/>
    <property type="match status" value="1"/>
</dbReference>
<dbReference type="GO" id="GO:0030496">
    <property type="term" value="C:midbody"/>
    <property type="evidence" value="ECO:0007669"/>
    <property type="project" value="TreeGrafter"/>
</dbReference>
<dbReference type="GO" id="GO:0045171">
    <property type="term" value="C:intercellular bridge"/>
    <property type="evidence" value="ECO:0007669"/>
    <property type="project" value="TreeGrafter"/>
</dbReference>
<protein>
    <recommendedName>
        <fullName evidence="4">ANK_REP_REGION domain-containing protein</fullName>
    </recommendedName>
</protein>
<evidence type="ECO:0000256" key="1">
    <source>
        <dbReference type="PROSITE-ProRule" id="PRU00023"/>
    </source>
</evidence>
<reference evidence="2" key="1">
    <citation type="submission" date="2025-08" db="UniProtKB">
        <authorList>
            <consortium name="Ensembl"/>
        </authorList>
    </citation>
    <scope>IDENTIFICATION</scope>
</reference>
<evidence type="ECO:0000313" key="3">
    <source>
        <dbReference type="Proteomes" id="UP000694565"/>
    </source>
</evidence>
<sequence length="256" mass="28212">LHFELNTQQSHDCLLCWLLIGGTSSPLTSGHRCEDWSTPVHAGVLSRSPSVVNGLLDAGGDLRLHDSEGRTPFDWLRAVEQEGSARVSRSVILSLQRVSALAPRVLVKCDRLSCLSIRTDKRYIQEEFKVTGHQTLYSELLKEKSVQTCGVKSDTQTFLGPACNIVRLREEDLATPPGSNDTLSHQMQDFLESRMSSMQQLCLGPAATTRSPSHASTSISSQPVSLMERMKARCGARSITLIIGPYPHYIVLNKPV</sequence>
<keyword evidence="1" id="KW-0040">ANK repeat</keyword>
<dbReference type="InterPro" id="IPR002110">
    <property type="entry name" value="Ankyrin_rpt"/>
</dbReference>
<proteinExistence type="predicted"/>